<name>W7XAJ1_TETTS</name>
<dbReference type="EMBL" id="GG662636">
    <property type="protein sequence ID" value="EWS73423.1"/>
    <property type="molecule type" value="Genomic_DNA"/>
</dbReference>
<feature type="compositionally biased region" description="Low complexity" evidence="1">
    <location>
        <begin position="43"/>
        <end position="59"/>
    </location>
</feature>
<keyword evidence="3" id="KW-1185">Reference proteome</keyword>
<evidence type="ECO:0000313" key="3">
    <source>
        <dbReference type="Proteomes" id="UP000009168"/>
    </source>
</evidence>
<evidence type="ECO:0000256" key="1">
    <source>
        <dbReference type="SAM" id="MobiDB-lite"/>
    </source>
</evidence>
<reference evidence="3" key="1">
    <citation type="journal article" date="2006" name="PLoS Biol.">
        <title>Macronuclear genome sequence of the ciliate Tetrahymena thermophila, a model eukaryote.</title>
        <authorList>
            <person name="Eisen J.A."/>
            <person name="Coyne R.S."/>
            <person name="Wu M."/>
            <person name="Wu D."/>
            <person name="Thiagarajan M."/>
            <person name="Wortman J.R."/>
            <person name="Badger J.H."/>
            <person name="Ren Q."/>
            <person name="Amedeo P."/>
            <person name="Jones K.M."/>
            <person name="Tallon L.J."/>
            <person name="Delcher A.L."/>
            <person name="Salzberg S.L."/>
            <person name="Silva J.C."/>
            <person name="Haas B.J."/>
            <person name="Majoros W.H."/>
            <person name="Farzad M."/>
            <person name="Carlton J.M."/>
            <person name="Smith R.K. Jr."/>
            <person name="Garg J."/>
            <person name="Pearlman R.E."/>
            <person name="Karrer K.M."/>
            <person name="Sun L."/>
            <person name="Manning G."/>
            <person name="Elde N.C."/>
            <person name="Turkewitz A.P."/>
            <person name="Asai D.J."/>
            <person name="Wilkes D.E."/>
            <person name="Wang Y."/>
            <person name="Cai H."/>
            <person name="Collins K."/>
            <person name="Stewart B.A."/>
            <person name="Lee S.R."/>
            <person name="Wilamowska K."/>
            <person name="Weinberg Z."/>
            <person name="Ruzzo W.L."/>
            <person name="Wloga D."/>
            <person name="Gaertig J."/>
            <person name="Frankel J."/>
            <person name="Tsao C.-C."/>
            <person name="Gorovsky M.A."/>
            <person name="Keeling P.J."/>
            <person name="Waller R.F."/>
            <person name="Patron N.J."/>
            <person name="Cherry J.M."/>
            <person name="Stover N.A."/>
            <person name="Krieger C.J."/>
            <person name="del Toro C."/>
            <person name="Ryder H.F."/>
            <person name="Williamson S.C."/>
            <person name="Barbeau R.A."/>
            <person name="Hamilton E.P."/>
            <person name="Orias E."/>
        </authorList>
    </citation>
    <scope>NUCLEOTIDE SEQUENCE [LARGE SCALE GENOMIC DNA]</scope>
    <source>
        <strain evidence="3">SB210</strain>
    </source>
</reference>
<gene>
    <name evidence="2" type="ORF">TTHERM_000666599</name>
</gene>
<dbReference type="Proteomes" id="UP000009168">
    <property type="component" value="Unassembled WGS sequence"/>
</dbReference>
<feature type="region of interest" description="Disordered" evidence="1">
    <location>
        <begin position="43"/>
        <end position="75"/>
    </location>
</feature>
<feature type="compositionally biased region" description="Basic and acidic residues" evidence="1">
    <location>
        <begin position="60"/>
        <end position="75"/>
    </location>
</feature>
<dbReference type="AlphaFoldDB" id="W7XAJ1"/>
<protein>
    <submittedName>
        <fullName evidence="2">Uncharacterized protein</fullName>
    </submittedName>
</protein>
<evidence type="ECO:0000313" key="2">
    <source>
        <dbReference type="EMBL" id="EWS73423.1"/>
    </source>
</evidence>
<accession>W7XAJ1</accession>
<dbReference type="GeneID" id="24440105"/>
<dbReference type="RefSeq" id="XP_012654039.1">
    <property type="nucleotide sequence ID" value="XM_012798585.1"/>
</dbReference>
<proteinExistence type="predicted"/>
<organism evidence="2 3">
    <name type="scientific">Tetrahymena thermophila (strain SB210)</name>
    <dbReference type="NCBI Taxonomy" id="312017"/>
    <lineage>
        <taxon>Eukaryota</taxon>
        <taxon>Sar</taxon>
        <taxon>Alveolata</taxon>
        <taxon>Ciliophora</taxon>
        <taxon>Intramacronucleata</taxon>
        <taxon>Oligohymenophorea</taxon>
        <taxon>Hymenostomatida</taxon>
        <taxon>Tetrahymenina</taxon>
        <taxon>Tetrahymenidae</taxon>
        <taxon>Tetrahymena</taxon>
    </lineage>
</organism>
<sequence length="118" mass="14076">MRYSNINKKRQALLQIYIKMIEKFMLFQIIDLQSQKIQNRAVANKQASKSSIKSNQSIQTKEERKKIMKKSLENKGNDKERNQIICNFELIYDVFHKRMKINQDECKGKEIIIIILVK</sequence>
<dbReference type="KEGG" id="tet:TTHERM_000666599"/>
<dbReference type="InParanoid" id="W7XAJ1"/>